<evidence type="ECO:0000256" key="6">
    <source>
        <dbReference type="SAM" id="Phobius"/>
    </source>
</evidence>
<evidence type="ECO:0000256" key="3">
    <source>
        <dbReference type="ARBA" id="ARBA00022692"/>
    </source>
</evidence>
<gene>
    <name evidence="8" type="ORF">TES1_1857</name>
</gene>
<feature type="domain" description="Type II secretion system protein GspF" evidence="7">
    <location>
        <begin position="185"/>
        <end position="309"/>
    </location>
</feature>
<dbReference type="PANTHER" id="PTHR35402">
    <property type="entry name" value="INTEGRAL MEMBRANE PROTEIN-RELATED"/>
    <property type="match status" value="1"/>
</dbReference>
<dbReference type="Gene3D" id="1.20.81.30">
    <property type="entry name" value="Type II secretion system (T2SS), domain F"/>
    <property type="match status" value="1"/>
</dbReference>
<evidence type="ECO:0000256" key="1">
    <source>
        <dbReference type="ARBA" id="ARBA00004651"/>
    </source>
</evidence>
<dbReference type="EMBL" id="CP006965">
    <property type="protein sequence ID" value="AHF81232.1"/>
    <property type="molecule type" value="Genomic_DNA"/>
</dbReference>
<dbReference type="InterPro" id="IPR056569">
    <property type="entry name" value="ArlJ-like"/>
</dbReference>
<dbReference type="KEGG" id="ths:TES1_1857"/>
<proteinExistence type="predicted"/>
<keyword evidence="5 6" id="KW-0472">Membrane</keyword>
<dbReference type="PANTHER" id="PTHR35402:SF2">
    <property type="entry name" value="FLAGELLA ACCESSORY PROTEIN J"/>
    <property type="match status" value="1"/>
</dbReference>
<feature type="transmembrane region" description="Helical" evidence="6">
    <location>
        <begin position="322"/>
        <end position="347"/>
    </location>
</feature>
<comment type="subcellular location">
    <subcellularLocation>
        <location evidence="1">Cell membrane</location>
        <topology evidence="1">Multi-pass membrane protein</topology>
    </subcellularLocation>
</comment>
<evidence type="ECO:0000256" key="5">
    <source>
        <dbReference type="ARBA" id="ARBA00023136"/>
    </source>
</evidence>
<dbReference type="GO" id="GO:0005886">
    <property type="term" value="C:plasma membrane"/>
    <property type="evidence" value="ECO:0007669"/>
    <property type="project" value="UniProtKB-SubCell"/>
</dbReference>
<keyword evidence="2" id="KW-1003">Cell membrane</keyword>
<dbReference type="AlphaFoldDB" id="W0I900"/>
<evidence type="ECO:0000259" key="7">
    <source>
        <dbReference type="Pfam" id="PF00482"/>
    </source>
</evidence>
<sequence>MDIKAKLIHILEKIGAKTIEVSEKPIRRVPKGRTLQEQIALLRQLKREIEKGEKEEEEIPLEEILEIRLEEIQSPLSRRLTDAVLKYFRGPVEILTKSLKGLDQDLYRANMRIFKERYVALMLILSFLAGIFSFVFATLIMMPISIAFMFGTLGFILTFVYMRHYPRIVWRNRVAEVEKALPYVLRHMAALLSAGVGIAEVLVSVARADYGVASEEFAIVVREMQTGSSFEEALTNFEKRMNSENVSRVIKQILRAIKFGGNLAEILYKMAEDFSFEYRMKLVDYVQKVAGVAFIYMFITIVMPTMLIVAILAASIMAKRLVLPISGLAALLLFGFPMLAFLMIVMIKRREPR</sequence>
<dbReference type="Proteomes" id="UP000019027">
    <property type="component" value="Chromosome"/>
</dbReference>
<protein>
    <submittedName>
        <fullName evidence="8">Type II secretion system protein F domain-containing protein</fullName>
    </submittedName>
</protein>
<evidence type="ECO:0000313" key="8">
    <source>
        <dbReference type="EMBL" id="AHF81232.1"/>
    </source>
</evidence>
<feature type="transmembrane region" description="Helical" evidence="6">
    <location>
        <begin position="289"/>
        <end position="316"/>
    </location>
</feature>
<evidence type="ECO:0000313" key="9">
    <source>
        <dbReference type="Proteomes" id="UP000019027"/>
    </source>
</evidence>
<reference evidence="8 9" key="1">
    <citation type="journal article" date="2014" name="Int. J. Syst. Evol. Microbiol.">
        <title>Thermococcus paralvinellae sp. nov. and Thermococcus cleftensis sp. nov. of hyperthermophilic heterotrophs from deep-sea hydrothermal vents.</title>
        <authorList>
            <person name="Hensley S.A."/>
            <person name="Jung J.H."/>
            <person name="Park C.S."/>
            <person name="Holden J.F."/>
        </authorList>
    </citation>
    <scope>NUCLEOTIDE SEQUENCE [LARGE SCALE GENOMIC DNA]</scope>
    <source>
        <strain evidence="8 9">ES1</strain>
    </source>
</reference>
<evidence type="ECO:0000256" key="2">
    <source>
        <dbReference type="ARBA" id="ARBA00022475"/>
    </source>
</evidence>
<accession>W0I900</accession>
<keyword evidence="9" id="KW-1185">Reference proteome</keyword>
<feature type="transmembrane region" description="Helical" evidence="6">
    <location>
        <begin position="146"/>
        <end position="163"/>
    </location>
</feature>
<keyword evidence="4 6" id="KW-1133">Transmembrane helix</keyword>
<organism evidence="8 9">
    <name type="scientific">Thermococcus paralvinellae</name>
    <dbReference type="NCBI Taxonomy" id="582419"/>
    <lineage>
        <taxon>Archaea</taxon>
        <taxon>Methanobacteriati</taxon>
        <taxon>Methanobacteriota</taxon>
        <taxon>Thermococci</taxon>
        <taxon>Thermococcales</taxon>
        <taxon>Thermococcaceae</taxon>
        <taxon>Thermococcus</taxon>
    </lineage>
</organism>
<dbReference type="GeneID" id="24907357"/>
<evidence type="ECO:0000256" key="4">
    <source>
        <dbReference type="ARBA" id="ARBA00022989"/>
    </source>
</evidence>
<dbReference type="STRING" id="582419.TES1_1857"/>
<dbReference type="InterPro" id="IPR042094">
    <property type="entry name" value="T2SS_GspF_sf"/>
</dbReference>
<keyword evidence="3 6" id="KW-0812">Transmembrane</keyword>
<dbReference type="InterPro" id="IPR018076">
    <property type="entry name" value="T2SS_GspF_dom"/>
</dbReference>
<dbReference type="HOGENOM" id="CLU_782166_0_0_2"/>
<dbReference type="Pfam" id="PF00482">
    <property type="entry name" value="T2SSF"/>
    <property type="match status" value="1"/>
</dbReference>
<dbReference type="RefSeq" id="WP_227738487.1">
    <property type="nucleotide sequence ID" value="NZ_CP006965.1"/>
</dbReference>
<feature type="transmembrane region" description="Helical" evidence="6">
    <location>
        <begin position="118"/>
        <end position="140"/>
    </location>
</feature>
<name>W0I900_9EURY</name>